<dbReference type="EMBL" id="KV424242">
    <property type="protein sequence ID" value="KZT50083.1"/>
    <property type="molecule type" value="Genomic_DNA"/>
</dbReference>
<name>A0A165C157_9BASI</name>
<organism evidence="1 2">
    <name type="scientific">Calocera cornea HHB12733</name>
    <dbReference type="NCBI Taxonomy" id="1353952"/>
    <lineage>
        <taxon>Eukaryota</taxon>
        <taxon>Fungi</taxon>
        <taxon>Dikarya</taxon>
        <taxon>Basidiomycota</taxon>
        <taxon>Agaricomycotina</taxon>
        <taxon>Dacrymycetes</taxon>
        <taxon>Dacrymycetales</taxon>
        <taxon>Dacrymycetaceae</taxon>
        <taxon>Calocera</taxon>
    </lineage>
</organism>
<feature type="non-terminal residue" evidence="1">
    <location>
        <position position="83"/>
    </location>
</feature>
<gene>
    <name evidence="1" type="ORF">CALCODRAFT_538266</name>
</gene>
<dbReference type="InParanoid" id="A0A165C157"/>
<feature type="non-terminal residue" evidence="1">
    <location>
        <position position="1"/>
    </location>
</feature>
<evidence type="ECO:0000313" key="2">
    <source>
        <dbReference type="Proteomes" id="UP000076842"/>
    </source>
</evidence>
<protein>
    <submittedName>
        <fullName evidence="1">Uncharacterized protein</fullName>
    </submittedName>
</protein>
<evidence type="ECO:0000313" key="1">
    <source>
        <dbReference type="EMBL" id="KZT50083.1"/>
    </source>
</evidence>
<sequence>SQLIFVGWERLRASDLPVKPVPGILNDIEIRRVGRLSQHFIATVFKEVLHNRGTVNWGIVLLEVGKGEHMVLERGFICLFKSL</sequence>
<dbReference type="AlphaFoldDB" id="A0A165C157"/>
<proteinExistence type="predicted"/>
<keyword evidence="2" id="KW-1185">Reference proteome</keyword>
<dbReference type="Proteomes" id="UP000076842">
    <property type="component" value="Unassembled WGS sequence"/>
</dbReference>
<reference evidence="1 2" key="1">
    <citation type="journal article" date="2016" name="Mol. Biol. Evol.">
        <title>Comparative Genomics of Early-Diverging Mushroom-Forming Fungi Provides Insights into the Origins of Lignocellulose Decay Capabilities.</title>
        <authorList>
            <person name="Nagy L.G."/>
            <person name="Riley R."/>
            <person name="Tritt A."/>
            <person name="Adam C."/>
            <person name="Daum C."/>
            <person name="Floudas D."/>
            <person name="Sun H."/>
            <person name="Yadav J.S."/>
            <person name="Pangilinan J."/>
            <person name="Larsson K.H."/>
            <person name="Matsuura K."/>
            <person name="Barry K."/>
            <person name="Labutti K."/>
            <person name="Kuo R."/>
            <person name="Ohm R.A."/>
            <person name="Bhattacharya S.S."/>
            <person name="Shirouzu T."/>
            <person name="Yoshinaga Y."/>
            <person name="Martin F.M."/>
            <person name="Grigoriev I.V."/>
            <person name="Hibbett D.S."/>
        </authorList>
    </citation>
    <scope>NUCLEOTIDE SEQUENCE [LARGE SCALE GENOMIC DNA]</scope>
    <source>
        <strain evidence="1 2">HHB12733</strain>
    </source>
</reference>
<accession>A0A165C157</accession>